<evidence type="ECO:0000313" key="8">
    <source>
        <dbReference type="Proteomes" id="UP001596138"/>
    </source>
</evidence>
<dbReference type="NCBIfam" id="TIGR02532">
    <property type="entry name" value="IV_pilin_GFxxxE"/>
    <property type="match status" value="1"/>
</dbReference>
<evidence type="ECO:0000256" key="6">
    <source>
        <dbReference type="SAM" id="Phobius"/>
    </source>
</evidence>
<dbReference type="SUPFAM" id="SSF54523">
    <property type="entry name" value="Pili subunits"/>
    <property type="match status" value="1"/>
</dbReference>
<sequence length="135" mass="14279">MLDRTTRTEGTADQGFTLIELLVVMIIIGILAAIAIPTYLSQRDNAYKAALKNDLKNAATAAETWAVHNSGSYLGLEDTTLAGERGQGISQAIEVTVNAAIVTATTYCIEGVHDSLPGQTWHYSNLVGVPSPGTC</sequence>
<evidence type="ECO:0000313" key="7">
    <source>
        <dbReference type="EMBL" id="MFC6238355.1"/>
    </source>
</evidence>
<protein>
    <submittedName>
        <fullName evidence="7">Type II secretion system protein</fullName>
    </submittedName>
</protein>
<keyword evidence="5 6" id="KW-0472">Membrane</keyword>
<accession>A0ABW1T246</accession>
<evidence type="ECO:0000256" key="2">
    <source>
        <dbReference type="ARBA" id="ARBA00022481"/>
    </source>
</evidence>
<dbReference type="Gene3D" id="3.30.700.10">
    <property type="entry name" value="Glycoprotein, Type 4 Pilin"/>
    <property type="match status" value="1"/>
</dbReference>
<gene>
    <name evidence="7" type="ORF">ACFQGU_10740</name>
</gene>
<dbReference type="Pfam" id="PF07963">
    <property type="entry name" value="N_methyl"/>
    <property type="match status" value="1"/>
</dbReference>
<dbReference type="PANTHER" id="PTHR30093:SF44">
    <property type="entry name" value="TYPE II SECRETION SYSTEM CORE PROTEIN G"/>
    <property type="match status" value="1"/>
</dbReference>
<comment type="subcellular location">
    <subcellularLocation>
        <location evidence="1">Membrane</location>
        <topology evidence="1">Single-pass membrane protein</topology>
    </subcellularLocation>
</comment>
<keyword evidence="8" id="KW-1185">Reference proteome</keyword>
<name>A0ABW1T246_9ACTN</name>
<feature type="transmembrane region" description="Helical" evidence="6">
    <location>
        <begin position="16"/>
        <end position="40"/>
    </location>
</feature>
<evidence type="ECO:0000256" key="5">
    <source>
        <dbReference type="ARBA" id="ARBA00023136"/>
    </source>
</evidence>
<keyword evidence="2" id="KW-0488">Methylation</keyword>
<dbReference type="PANTHER" id="PTHR30093">
    <property type="entry name" value="GENERAL SECRETION PATHWAY PROTEIN G"/>
    <property type="match status" value="1"/>
</dbReference>
<organism evidence="7 8">
    <name type="scientific">Longivirga aurantiaca</name>
    <dbReference type="NCBI Taxonomy" id="1837743"/>
    <lineage>
        <taxon>Bacteria</taxon>
        <taxon>Bacillati</taxon>
        <taxon>Actinomycetota</taxon>
        <taxon>Actinomycetes</taxon>
        <taxon>Sporichthyales</taxon>
        <taxon>Sporichthyaceae</taxon>
        <taxon>Longivirga</taxon>
    </lineage>
</organism>
<proteinExistence type="predicted"/>
<evidence type="ECO:0000256" key="1">
    <source>
        <dbReference type="ARBA" id="ARBA00004167"/>
    </source>
</evidence>
<keyword evidence="3 6" id="KW-0812">Transmembrane</keyword>
<dbReference type="InterPro" id="IPR045584">
    <property type="entry name" value="Pilin-like"/>
</dbReference>
<comment type="caution">
    <text evidence="7">The sequence shown here is derived from an EMBL/GenBank/DDBJ whole genome shotgun (WGS) entry which is preliminary data.</text>
</comment>
<reference evidence="8" key="1">
    <citation type="journal article" date="2019" name="Int. J. Syst. Evol. Microbiol.">
        <title>The Global Catalogue of Microorganisms (GCM) 10K type strain sequencing project: providing services to taxonomists for standard genome sequencing and annotation.</title>
        <authorList>
            <consortium name="The Broad Institute Genomics Platform"/>
            <consortium name="The Broad Institute Genome Sequencing Center for Infectious Disease"/>
            <person name="Wu L."/>
            <person name="Ma J."/>
        </authorList>
    </citation>
    <scope>NUCLEOTIDE SEQUENCE [LARGE SCALE GENOMIC DNA]</scope>
    <source>
        <strain evidence="8">CGMCC 4.7317</strain>
    </source>
</reference>
<dbReference type="Proteomes" id="UP001596138">
    <property type="component" value="Unassembled WGS sequence"/>
</dbReference>
<dbReference type="PROSITE" id="PS00409">
    <property type="entry name" value="PROKAR_NTER_METHYL"/>
    <property type="match status" value="1"/>
</dbReference>
<dbReference type="InterPro" id="IPR000983">
    <property type="entry name" value="Bac_GSPG_pilin"/>
</dbReference>
<dbReference type="InterPro" id="IPR012902">
    <property type="entry name" value="N_methyl_site"/>
</dbReference>
<dbReference type="PRINTS" id="PR00813">
    <property type="entry name" value="BCTERIALGSPG"/>
</dbReference>
<dbReference type="EMBL" id="JBHSTI010000008">
    <property type="protein sequence ID" value="MFC6238355.1"/>
    <property type="molecule type" value="Genomic_DNA"/>
</dbReference>
<evidence type="ECO:0000256" key="4">
    <source>
        <dbReference type="ARBA" id="ARBA00022989"/>
    </source>
</evidence>
<evidence type="ECO:0000256" key="3">
    <source>
        <dbReference type="ARBA" id="ARBA00022692"/>
    </source>
</evidence>
<keyword evidence="4 6" id="KW-1133">Transmembrane helix</keyword>
<dbReference type="RefSeq" id="WP_386766496.1">
    <property type="nucleotide sequence ID" value="NZ_JBHSTI010000008.1"/>
</dbReference>